<dbReference type="InterPro" id="IPR016088">
    <property type="entry name" value="Chalcone_isomerase_3-sand"/>
</dbReference>
<evidence type="ECO:0000256" key="1">
    <source>
        <dbReference type="SAM" id="SignalP"/>
    </source>
</evidence>
<reference evidence="3 4" key="1">
    <citation type="submission" date="2018-06" db="EMBL/GenBank/DDBJ databases">
        <title>Genomic Encyclopedia of Archaeal and Bacterial Type Strains, Phase II (KMG-II): from individual species to whole genera.</title>
        <authorList>
            <person name="Goeker M."/>
        </authorList>
    </citation>
    <scope>NUCLEOTIDE SEQUENCE [LARGE SCALE GENOMIC DNA]</scope>
    <source>
        <strain evidence="3 4">DSM 15361</strain>
    </source>
</reference>
<accession>A0A2W7IKZ3</accession>
<keyword evidence="3" id="KW-0413">Isomerase</keyword>
<evidence type="ECO:0000313" key="3">
    <source>
        <dbReference type="EMBL" id="PZW39213.1"/>
    </source>
</evidence>
<protein>
    <submittedName>
        <fullName evidence="3">Chalcone isomerase-like protein</fullName>
    </submittedName>
</protein>
<evidence type="ECO:0000259" key="2">
    <source>
        <dbReference type="Pfam" id="PF16036"/>
    </source>
</evidence>
<dbReference type="SUPFAM" id="SSF54626">
    <property type="entry name" value="Chalcone isomerase"/>
    <property type="match status" value="1"/>
</dbReference>
<feature type="signal peptide" evidence="1">
    <location>
        <begin position="1"/>
        <end position="19"/>
    </location>
</feature>
<feature type="domain" description="Chalcone isomerase" evidence="2">
    <location>
        <begin position="22"/>
        <end position="186"/>
    </location>
</feature>
<dbReference type="InterPro" id="IPR036298">
    <property type="entry name" value="Chalcone_isomerase_sf"/>
</dbReference>
<name>A0A2W7IKZ3_9FLAO</name>
<comment type="caution">
    <text evidence="3">The sequence shown here is derived from an EMBL/GenBank/DDBJ whole genome shotgun (WGS) entry which is preliminary data.</text>
</comment>
<dbReference type="Gene3D" id="3.50.70.10">
    <property type="match status" value="1"/>
</dbReference>
<proteinExistence type="predicted"/>
<keyword evidence="4" id="KW-1185">Reference proteome</keyword>
<evidence type="ECO:0000313" key="4">
    <source>
        <dbReference type="Proteomes" id="UP000249542"/>
    </source>
</evidence>
<sequence length="187" mass="20444">MNKIAFILAVVFAVNFSFAQTKEVGGINLPTSETFGEHKVTLNGAGIREKLWLDLYVGGLYLTNKSSNANEILNSNEAMAVKLHIVSKLVSSSKMIDAVEEGFENSTNGKVGPLQSKINQFIGFFKEEIKKGDVFDITYQPGKGVVSYKNGEEKGTIKGADFKKALFGIWLSNRPADDDLKEGMLGE</sequence>
<dbReference type="Pfam" id="PF16036">
    <property type="entry name" value="Chalcone_3"/>
    <property type="match status" value="1"/>
</dbReference>
<organism evidence="3 4">
    <name type="scientific">Mesonia algae</name>
    <dbReference type="NCBI Taxonomy" id="213248"/>
    <lineage>
        <taxon>Bacteria</taxon>
        <taxon>Pseudomonadati</taxon>
        <taxon>Bacteroidota</taxon>
        <taxon>Flavobacteriia</taxon>
        <taxon>Flavobacteriales</taxon>
        <taxon>Flavobacteriaceae</taxon>
        <taxon>Mesonia</taxon>
    </lineage>
</organism>
<gene>
    <name evidence="3" type="ORF">LX95_02355</name>
</gene>
<dbReference type="AlphaFoldDB" id="A0A2W7IKZ3"/>
<dbReference type="RefSeq" id="WP_111541631.1">
    <property type="nucleotide sequence ID" value="NZ_QKYV01000006.1"/>
</dbReference>
<dbReference type="GO" id="GO:0016872">
    <property type="term" value="F:intramolecular lyase activity"/>
    <property type="evidence" value="ECO:0007669"/>
    <property type="project" value="InterPro"/>
</dbReference>
<dbReference type="InterPro" id="IPR016087">
    <property type="entry name" value="Chalcone_isomerase"/>
</dbReference>
<dbReference type="Proteomes" id="UP000249542">
    <property type="component" value="Unassembled WGS sequence"/>
</dbReference>
<feature type="chain" id="PRO_5015997706" evidence="1">
    <location>
        <begin position="20"/>
        <end position="187"/>
    </location>
</feature>
<dbReference type="EMBL" id="QKYV01000006">
    <property type="protein sequence ID" value="PZW39213.1"/>
    <property type="molecule type" value="Genomic_DNA"/>
</dbReference>
<keyword evidence="1" id="KW-0732">Signal</keyword>